<name>A0A267GS13_9PLAT</name>
<dbReference type="PANTHER" id="PTHR13800:SF12">
    <property type="entry name" value="TRANSIENT RECEPTOR POTENTIAL CATION CHANNEL SUBFAMILY M MEMBER-LIKE 2"/>
    <property type="match status" value="1"/>
</dbReference>
<dbReference type="STRING" id="282301.A0A267GS13"/>
<feature type="region of interest" description="Disordered" evidence="9">
    <location>
        <begin position="1599"/>
        <end position="1647"/>
    </location>
</feature>
<feature type="region of interest" description="Disordered" evidence="9">
    <location>
        <begin position="721"/>
        <end position="763"/>
    </location>
</feature>
<feature type="region of interest" description="Disordered" evidence="9">
    <location>
        <begin position="942"/>
        <end position="974"/>
    </location>
</feature>
<dbReference type="PANTHER" id="PTHR13800">
    <property type="entry name" value="TRANSIENT RECEPTOR POTENTIAL CATION CHANNEL, SUBFAMILY M, MEMBER 6"/>
    <property type="match status" value="1"/>
</dbReference>
<dbReference type="Pfam" id="PF18139">
    <property type="entry name" value="LSDAT_euk"/>
    <property type="match status" value="1"/>
</dbReference>
<feature type="domain" description="TRPM-like" evidence="13">
    <location>
        <begin position="432"/>
        <end position="541"/>
    </location>
</feature>
<evidence type="ECO:0000313" key="14">
    <source>
        <dbReference type="EMBL" id="PAA88821.1"/>
    </source>
</evidence>
<feature type="region of interest" description="Disordered" evidence="9">
    <location>
        <begin position="546"/>
        <end position="608"/>
    </location>
</feature>
<keyword evidence="7" id="KW-0407">Ion channel</keyword>
<keyword evidence="5" id="KW-0406">Ion transport</keyword>
<dbReference type="OrthoDB" id="9994106at2759"/>
<evidence type="ECO:0000256" key="8">
    <source>
        <dbReference type="SAM" id="Coils"/>
    </source>
</evidence>
<evidence type="ECO:0000256" key="3">
    <source>
        <dbReference type="ARBA" id="ARBA00022692"/>
    </source>
</evidence>
<evidence type="ECO:0008006" key="16">
    <source>
        <dbReference type="Google" id="ProtNLM"/>
    </source>
</evidence>
<accession>A0A267GS13</accession>
<evidence type="ECO:0000256" key="4">
    <source>
        <dbReference type="ARBA" id="ARBA00022989"/>
    </source>
</evidence>
<evidence type="ECO:0000259" key="13">
    <source>
        <dbReference type="Pfam" id="PF25508"/>
    </source>
</evidence>
<feature type="compositionally biased region" description="Low complexity" evidence="9">
    <location>
        <begin position="1559"/>
        <end position="1575"/>
    </location>
</feature>
<evidence type="ECO:0000256" key="5">
    <source>
        <dbReference type="ARBA" id="ARBA00023065"/>
    </source>
</evidence>
<feature type="transmembrane region" description="Helical" evidence="10">
    <location>
        <begin position="1004"/>
        <end position="1027"/>
    </location>
</feature>
<keyword evidence="6 10" id="KW-0472">Membrane</keyword>
<dbReference type="InterPro" id="IPR005821">
    <property type="entry name" value="Ion_trans_dom"/>
</dbReference>
<feature type="compositionally biased region" description="Low complexity" evidence="9">
    <location>
        <begin position="1599"/>
        <end position="1619"/>
    </location>
</feature>
<sequence length="1954" mass="219249">MLPSDNDSGGFGGSIRRKFSLKPQQQQQQQQQQKQDVPANELDYLAEALPTNAFGEIEFSGMKQLAKFVRLDSNTPEEALHELLVKKWEMSRPTLVINIFGGDFEKKRQLKMIFKKGLWKAAESAGRDKSNTQGGCWIVTGGFNVGIMKLTGEAVRDYTDAYGSNHMNAIGIASWGCIARREALENHNYEGSFPASYQSEDSDSGRPQDLQPASIAQDEEELPLDPNHTHFFLVDTGFNRRKGRDCQFRTRFAHVIGTWRDEENREVKVPMCGLLIGGDRFNLEQIFYALTDNRCPIMAIKGTGGAADVVAVAFDSYFQEVASPDNPKKELETDEEKQARLSAKLAGICQEFFNSPEGFCDYSREVEMLHTIMAQHTSLIEIFDMEEDFDLDGKMIASLLSSAGSDTNPDQLNLKQLKICLTLNRADIARDKIFLENKKWKKGNLNEFMYQALMEDRHDFVKLFLEQGFSLEDFLTVYILEKLYTDQLKRLNSKVAIFLQLWEYYRSHRSSKQVKLREVGKVIKVLVGDFYQPLYTKKDFEGNLANPAVSGKQKPGHFPLPGHRKDKSGNGSGSFLQQPQQSEHRQSLQQQQQQQQPQHPGPSPGLEEMAICDYERSPVNFSGKDHARKRDLAIANKISSDSNVTAFSGIMFMDEEDQSFDTKGMGFANPMLDLAGVESPSSVADFNGASRDGSSGTKKVKSNFFRLKRRRSSLEFMEAVRAPASGSSGHSGKGANSQQMGSKQHLRQQELSGAAAKATKEEESKLKTINLERPARELLIWSLLVGKLQMAELFWTMEKEPVAAALLSSMILKAMVGRTDDFTDKEDFQRGGAQFEDHAWGVLDQCYREDERRALLLINRELKFYGDSSCIYLAAEGESIKFMAHPCCQDFLTSTWMGRLSAKNSMTRFSIGILCGIVCPWLVPSVMLYKLTDREIERQVAEQQQQKTPSLTARSEDAAADPESGGPTYEGGDRKSLLSHIRQASVLNCGQTCQRMKEFYMAPVVRFVYNTFSYLTFLFMFSYLLLFDLKHDFTVMEYIVISWIVTLLLEEVKQATLSGISFSTYISDSWNKLDCTAVGLFVLGLVLRLISLLSESPETVLLSGHAYDVILTDGLFVAARICYAFSLFAFCIRLMYIFSFHIALGPKLIMIGKMVINDLVPFMVILLVFILGYGVAAQSIAYPTGFYTPNQDFNKTSPKKMTHTEIFIHFLTRAYFQMFGDFGLDSIQAEDSGCLDEGKCPHWTAKWLLPIMLGVYVLLTNILMFNLLIAMFSSTYESINQFSALHWNYQRYSMIKEYIERSPLAPPLIIFWHAYELVFFIQLRYQGRKLSELEDPLRISYKDNVKKERELVKWEHMKAMDFLRQDQECHGKKGGRSDSKSVIVRTSGPQLGAGGLLPAAADVAKQMSDATSGIGMELEKKFKSVDTQLTKISTDFDQRLTDLSNTLNGFSVAVQALREGQERLASVQQARAVAGSVNTAEAQQQQLNQLEQRVLEAVTTAYQSAPPAWFQEIARTAAAEALASTPVSVGQLDQEVLQQLASASSSSGTAERRWRRRGAAPASSAGADPTSGSAAVEGGGLQGSSLTSAASKAAGATTAGVAEPRGAAAATAATGATAAEEGDDEEDDFDDNEDLEEDAATIRPVVDDPGTGRLIEYRSLQHRLWRYVPFNFEQYPGMRMNVPPDKIPWEIDYRDYFAFDASEEVLIFPNEESFDGPTVPLQSINFNQLDSRSGLRRQSMMGRYRLDTVSSAPLNPMGRTGLKGKGLLPRWGPNNAVVIAMTRWSRAPSGAVIHRLGHPILQVLSLFRHKQFCLPWFLTDHFDNCDYDDCVPALLKNFISRRLKQLLQKKDARQEINAIMKGRAEQALRNSMSDVIFKGYMDDHLNADNAWIEAVVINVHESDNWKFSDAMLKVFSEVDSDEQARWMEVAYSTAMRSSHCEMLKTIASNHRAYF</sequence>
<dbReference type="InterPro" id="IPR050927">
    <property type="entry name" value="TRPM"/>
</dbReference>
<dbReference type="InterPro" id="IPR041491">
    <property type="entry name" value="TRPM_SLOG"/>
</dbReference>
<dbReference type="EMBL" id="NIVC01000175">
    <property type="protein sequence ID" value="PAA88821.1"/>
    <property type="molecule type" value="Genomic_DNA"/>
</dbReference>
<evidence type="ECO:0000256" key="10">
    <source>
        <dbReference type="SAM" id="Phobius"/>
    </source>
</evidence>
<feature type="transmembrane region" description="Helical" evidence="10">
    <location>
        <begin position="909"/>
        <end position="929"/>
    </location>
</feature>
<dbReference type="Pfam" id="PF25508">
    <property type="entry name" value="TRPM2"/>
    <property type="match status" value="2"/>
</dbReference>
<organism evidence="14 15">
    <name type="scientific">Macrostomum lignano</name>
    <dbReference type="NCBI Taxonomy" id="282301"/>
    <lineage>
        <taxon>Eukaryota</taxon>
        <taxon>Metazoa</taxon>
        <taxon>Spiralia</taxon>
        <taxon>Lophotrochozoa</taxon>
        <taxon>Platyhelminthes</taxon>
        <taxon>Rhabditophora</taxon>
        <taxon>Macrostomorpha</taxon>
        <taxon>Macrostomida</taxon>
        <taxon>Macrostomidae</taxon>
        <taxon>Macrostomum</taxon>
    </lineage>
</organism>
<evidence type="ECO:0000313" key="15">
    <source>
        <dbReference type="Proteomes" id="UP000215902"/>
    </source>
</evidence>
<comment type="subcellular location">
    <subcellularLocation>
        <location evidence="1">Membrane</location>
        <topology evidence="1">Multi-pass membrane protein</topology>
    </subcellularLocation>
</comment>
<feature type="region of interest" description="Disordered" evidence="9">
    <location>
        <begin position="1542"/>
        <end position="1586"/>
    </location>
</feature>
<feature type="region of interest" description="Disordered" evidence="9">
    <location>
        <begin position="1"/>
        <end position="37"/>
    </location>
</feature>
<keyword evidence="8" id="KW-0175">Coiled coil</keyword>
<evidence type="ECO:0000256" key="6">
    <source>
        <dbReference type="ARBA" id="ARBA00023136"/>
    </source>
</evidence>
<evidence type="ECO:0000259" key="11">
    <source>
        <dbReference type="Pfam" id="PF00520"/>
    </source>
</evidence>
<feature type="compositionally biased region" description="Low complexity" evidence="9">
    <location>
        <begin position="24"/>
        <end position="35"/>
    </location>
</feature>
<feature type="compositionally biased region" description="Low complexity" evidence="9">
    <location>
        <begin position="576"/>
        <end position="598"/>
    </location>
</feature>
<evidence type="ECO:0000259" key="12">
    <source>
        <dbReference type="Pfam" id="PF18139"/>
    </source>
</evidence>
<keyword evidence="4 10" id="KW-1133">Transmembrane helix</keyword>
<evidence type="ECO:0000256" key="2">
    <source>
        <dbReference type="ARBA" id="ARBA00022448"/>
    </source>
</evidence>
<dbReference type="Gene3D" id="3.90.79.10">
    <property type="entry name" value="Nucleoside Triphosphate Pyrophosphohydrolase"/>
    <property type="match status" value="1"/>
</dbReference>
<feature type="transmembrane region" description="Helical" evidence="10">
    <location>
        <begin position="1114"/>
        <end position="1138"/>
    </location>
</feature>
<dbReference type="GO" id="GO:0099604">
    <property type="term" value="F:ligand-gated calcium channel activity"/>
    <property type="evidence" value="ECO:0007669"/>
    <property type="project" value="TreeGrafter"/>
</dbReference>
<feature type="compositionally biased region" description="Acidic residues" evidence="9">
    <location>
        <begin position="1620"/>
        <end position="1639"/>
    </location>
</feature>
<feature type="transmembrane region" description="Helical" evidence="10">
    <location>
        <begin position="1159"/>
        <end position="1181"/>
    </location>
</feature>
<dbReference type="Pfam" id="PF25969">
    <property type="entry name" value="NUDT9_N"/>
    <property type="match status" value="1"/>
</dbReference>
<gene>
    <name evidence="14" type="ORF">BOX15_Mlig004938g2</name>
</gene>
<evidence type="ECO:0000256" key="9">
    <source>
        <dbReference type="SAM" id="MobiDB-lite"/>
    </source>
</evidence>
<comment type="caution">
    <text evidence="14">The sequence shown here is derived from an EMBL/GenBank/DDBJ whole genome shotgun (WGS) entry which is preliminary data.</text>
</comment>
<protein>
    <recommendedName>
        <fullName evidence="16">TRPM SLOG domain-containing protein</fullName>
    </recommendedName>
</protein>
<feature type="domain" description="Ion transport" evidence="11">
    <location>
        <begin position="1014"/>
        <end position="1281"/>
    </location>
</feature>
<evidence type="ECO:0000256" key="7">
    <source>
        <dbReference type="ARBA" id="ARBA00023303"/>
    </source>
</evidence>
<dbReference type="Pfam" id="PF00520">
    <property type="entry name" value="Ion_trans"/>
    <property type="match status" value="1"/>
</dbReference>
<proteinExistence type="predicted"/>
<feature type="transmembrane region" description="Helical" evidence="10">
    <location>
        <begin position="1304"/>
        <end position="1323"/>
    </location>
</feature>
<feature type="coiled-coil region" evidence="8">
    <location>
        <begin position="1473"/>
        <end position="1500"/>
    </location>
</feature>
<dbReference type="InterPro" id="IPR057366">
    <property type="entry name" value="TRPM-like"/>
</dbReference>
<evidence type="ECO:0000256" key="1">
    <source>
        <dbReference type="ARBA" id="ARBA00004141"/>
    </source>
</evidence>
<dbReference type="GO" id="GO:0005886">
    <property type="term" value="C:plasma membrane"/>
    <property type="evidence" value="ECO:0007669"/>
    <property type="project" value="TreeGrafter"/>
</dbReference>
<feature type="domain" description="TRPM SLOG" evidence="12">
    <location>
        <begin position="66"/>
        <end position="332"/>
    </location>
</feature>
<keyword evidence="3 10" id="KW-0812">Transmembrane</keyword>
<feature type="compositionally biased region" description="Low complexity" evidence="9">
    <location>
        <begin position="725"/>
        <end position="734"/>
    </location>
</feature>
<keyword evidence="15" id="KW-1185">Reference proteome</keyword>
<keyword evidence="2" id="KW-0813">Transport</keyword>
<reference evidence="14 15" key="1">
    <citation type="submission" date="2017-06" db="EMBL/GenBank/DDBJ databases">
        <title>A platform for efficient transgenesis in Macrostomum lignano, a flatworm model organism for stem cell research.</title>
        <authorList>
            <person name="Berezikov E."/>
        </authorList>
    </citation>
    <scope>NUCLEOTIDE SEQUENCE [LARGE SCALE GENOMIC DNA]</scope>
    <source>
        <strain evidence="14">DV1</strain>
        <tissue evidence="14">Whole organism</tissue>
    </source>
</reference>
<feature type="compositionally biased region" description="Polar residues" evidence="9">
    <location>
        <begin position="942"/>
        <end position="953"/>
    </location>
</feature>
<feature type="domain" description="TRPM-like" evidence="13">
    <location>
        <begin position="744"/>
        <end position="885"/>
    </location>
</feature>
<feature type="transmembrane region" description="Helical" evidence="10">
    <location>
        <begin position="1247"/>
        <end position="1272"/>
    </location>
</feature>
<dbReference type="Proteomes" id="UP000215902">
    <property type="component" value="Unassembled WGS sequence"/>
</dbReference>